<dbReference type="InterPro" id="IPR044862">
    <property type="entry name" value="Pro_4_hyd_alph_FE2OG_OXY"/>
</dbReference>
<keyword evidence="6" id="KW-0812">Transmembrane</keyword>
<evidence type="ECO:0000256" key="4">
    <source>
        <dbReference type="ARBA" id="ARBA00023002"/>
    </source>
</evidence>
<evidence type="ECO:0000256" key="6">
    <source>
        <dbReference type="SAM" id="Phobius"/>
    </source>
</evidence>
<dbReference type="InterPro" id="IPR045054">
    <property type="entry name" value="P4HA-like"/>
</dbReference>
<dbReference type="GO" id="GO:0005783">
    <property type="term" value="C:endoplasmic reticulum"/>
    <property type="evidence" value="ECO:0007669"/>
    <property type="project" value="TreeGrafter"/>
</dbReference>
<feature type="domain" description="Prolyl 4-hydroxylase alpha subunit" evidence="7">
    <location>
        <begin position="72"/>
        <end position="268"/>
    </location>
</feature>
<keyword evidence="6" id="KW-0472">Membrane</keyword>
<evidence type="ECO:0000313" key="8">
    <source>
        <dbReference type="EMBL" id="KXT00736.1"/>
    </source>
</evidence>
<dbReference type="GO" id="GO:0005506">
    <property type="term" value="F:iron ion binding"/>
    <property type="evidence" value="ECO:0007669"/>
    <property type="project" value="InterPro"/>
</dbReference>
<dbReference type="Proteomes" id="UP000070133">
    <property type="component" value="Unassembled WGS sequence"/>
</dbReference>
<dbReference type="Pfam" id="PF13640">
    <property type="entry name" value="2OG-FeII_Oxy_3"/>
    <property type="match status" value="1"/>
</dbReference>
<proteinExistence type="predicted"/>
<evidence type="ECO:0000256" key="5">
    <source>
        <dbReference type="ARBA" id="ARBA00023004"/>
    </source>
</evidence>
<dbReference type="Gene3D" id="2.60.120.620">
    <property type="entry name" value="q2cbj1_9rhob like domain"/>
    <property type="match status" value="1"/>
</dbReference>
<evidence type="ECO:0000256" key="1">
    <source>
        <dbReference type="ARBA" id="ARBA00001961"/>
    </source>
</evidence>
<reference evidence="8 9" key="1">
    <citation type="submission" date="2015-07" db="EMBL/GenBank/DDBJ databases">
        <title>Comparative genomics of the Sigatoka disease complex on banana suggests a link between parallel evolutionary changes in Pseudocercospora fijiensis and Pseudocercospora eumusae and increased virulence on the banana host.</title>
        <authorList>
            <person name="Chang T.-C."/>
            <person name="Salvucci A."/>
            <person name="Crous P.W."/>
            <person name="Stergiopoulos I."/>
        </authorList>
    </citation>
    <scope>NUCLEOTIDE SEQUENCE [LARGE SCALE GENOMIC DNA]</scope>
    <source>
        <strain evidence="8 9">CBS 114824</strain>
    </source>
</reference>
<keyword evidence="5" id="KW-0408">Iron</keyword>
<keyword evidence="3" id="KW-0223">Dioxygenase</keyword>
<organism evidence="8 9">
    <name type="scientific">Pseudocercospora eumusae</name>
    <dbReference type="NCBI Taxonomy" id="321146"/>
    <lineage>
        <taxon>Eukaryota</taxon>
        <taxon>Fungi</taxon>
        <taxon>Dikarya</taxon>
        <taxon>Ascomycota</taxon>
        <taxon>Pezizomycotina</taxon>
        <taxon>Dothideomycetes</taxon>
        <taxon>Dothideomycetidae</taxon>
        <taxon>Mycosphaerellales</taxon>
        <taxon>Mycosphaerellaceae</taxon>
        <taxon>Pseudocercospora</taxon>
    </lineage>
</organism>
<comment type="cofactor">
    <cofactor evidence="1">
        <name>L-ascorbate</name>
        <dbReference type="ChEBI" id="CHEBI:38290"/>
    </cofactor>
</comment>
<accession>A0A139HE98</accession>
<keyword evidence="2" id="KW-0479">Metal-binding</keyword>
<name>A0A139HE98_9PEZI</name>
<dbReference type="SMART" id="SM00702">
    <property type="entry name" value="P4Hc"/>
    <property type="match status" value="1"/>
</dbReference>
<dbReference type="AlphaFoldDB" id="A0A139HE98"/>
<gene>
    <name evidence="8" type="ORF">AC578_8226</name>
</gene>
<dbReference type="EMBL" id="LFZN01000068">
    <property type="protein sequence ID" value="KXT00736.1"/>
    <property type="molecule type" value="Genomic_DNA"/>
</dbReference>
<keyword evidence="4" id="KW-0560">Oxidoreductase</keyword>
<keyword evidence="9" id="KW-1185">Reference proteome</keyword>
<dbReference type="GO" id="GO:0031418">
    <property type="term" value="F:L-ascorbic acid binding"/>
    <property type="evidence" value="ECO:0007669"/>
    <property type="project" value="InterPro"/>
</dbReference>
<dbReference type="PANTHER" id="PTHR10869:SF246">
    <property type="entry name" value="TRANSMEMBRANE PROLYL 4-HYDROXYLASE"/>
    <property type="match status" value="1"/>
</dbReference>
<evidence type="ECO:0000313" key="9">
    <source>
        <dbReference type="Proteomes" id="UP000070133"/>
    </source>
</evidence>
<evidence type="ECO:0000256" key="3">
    <source>
        <dbReference type="ARBA" id="ARBA00022964"/>
    </source>
</evidence>
<dbReference type="InterPro" id="IPR006620">
    <property type="entry name" value="Pro_4_hyd_alph"/>
</dbReference>
<comment type="caution">
    <text evidence="8">The sequence shown here is derived from an EMBL/GenBank/DDBJ whole genome shotgun (WGS) entry which is preliminary data.</text>
</comment>
<keyword evidence="6" id="KW-1133">Transmembrane helix</keyword>
<protein>
    <recommendedName>
        <fullName evidence="7">Prolyl 4-hydroxylase alpha subunit domain-containing protein</fullName>
    </recommendedName>
</protein>
<dbReference type="STRING" id="321146.A0A139HE98"/>
<dbReference type="PANTHER" id="PTHR10869">
    <property type="entry name" value="PROLYL 4-HYDROXYLASE ALPHA SUBUNIT"/>
    <property type="match status" value="1"/>
</dbReference>
<dbReference type="GO" id="GO:0004656">
    <property type="term" value="F:procollagen-proline 4-dioxygenase activity"/>
    <property type="evidence" value="ECO:0007669"/>
    <property type="project" value="TreeGrafter"/>
</dbReference>
<evidence type="ECO:0000259" key="7">
    <source>
        <dbReference type="SMART" id="SM00702"/>
    </source>
</evidence>
<sequence length="281" mass="31914">MAGGDSFRYRTIFEVAAIAAFLYFFLGTPGLSSPEKSVPTATAKVENLVYASSKNLECERHDYTTHIFSPSPLVVYIEGFLSRGEAEHLIALSQDRWNVSTVVNQGVEGIDDTVRKSEKALLPRDEIVRCVEERARAFQGWPRDTFIERLWTQRYNVSGHYSLHYDWASSTKTSRRVSSFMVYVKDECRGGGTNFPRLEKPKDDERWCKNGFLECGEERGEGVTFKPKKGAAVFWMNFDAEGRGYKETIHAGMPVLEGQKIGLNIWSWYQAGHQPSEEELA</sequence>
<evidence type="ECO:0000256" key="2">
    <source>
        <dbReference type="ARBA" id="ARBA00022723"/>
    </source>
</evidence>
<dbReference type="OrthoDB" id="420380at2759"/>
<feature type="transmembrane region" description="Helical" evidence="6">
    <location>
        <begin position="12"/>
        <end position="31"/>
    </location>
</feature>